<dbReference type="EMBL" id="CM023474">
    <property type="protein sequence ID" value="KAH7950003.1"/>
    <property type="molecule type" value="Genomic_DNA"/>
</dbReference>
<accession>A0ACB8CSU8</accession>
<comment type="caution">
    <text evidence="1">The sequence shown here is derived from an EMBL/GenBank/DDBJ whole genome shotgun (WGS) entry which is preliminary data.</text>
</comment>
<reference evidence="1" key="1">
    <citation type="submission" date="2020-05" db="EMBL/GenBank/DDBJ databases">
        <title>Large-scale comparative analyses of tick genomes elucidate their genetic diversity and vector capacities.</title>
        <authorList>
            <person name="Jia N."/>
            <person name="Wang J."/>
            <person name="Shi W."/>
            <person name="Du L."/>
            <person name="Sun Y."/>
            <person name="Zhan W."/>
            <person name="Jiang J."/>
            <person name="Wang Q."/>
            <person name="Zhang B."/>
            <person name="Ji P."/>
            <person name="Sakyi L.B."/>
            <person name="Cui X."/>
            <person name="Yuan T."/>
            <person name="Jiang B."/>
            <person name="Yang W."/>
            <person name="Lam T.T.-Y."/>
            <person name="Chang Q."/>
            <person name="Ding S."/>
            <person name="Wang X."/>
            <person name="Zhu J."/>
            <person name="Ruan X."/>
            <person name="Zhao L."/>
            <person name="Wei J."/>
            <person name="Que T."/>
            <person name="Du C."/>
            <person name="Cheng J."/>
            <person name="Dai P."/>
            <person name="Han X."/>
            <person name="Huang E."/>
            <person name="Gao Y."/>
            <person name="Liu J."/>
            <person name="Shao H."/>
            <person name="Ye R."/>
            <person name="Li L."/>
            <person name="Wei W."/>
            <person name="Wang X."/>
            <person name="Wang C."/>
            <person name="Yang T."/>
            <person name="Huo Q."/>
            <person name="Li W."/>
            <person name="Guo W."/>
            <person name="Chen H."/>
            <person name="Zhou L."/>
            <person name="Ni X."/>
            <person name="Tian J."/>
            <person name="Zhou Y."/>
            <person name="Sheng Y."/>
            <person name="Liu T."/>
            <person name="Pan Y."/>
            <person name="Xia L."/>
            <person name="Li J."/>
            <person name="Zhao F."/>
            <person name="Cao W."/>
        </authorList>
    </citation>
    <scope>NUCLEOTIDE SEQUENCE</scope>
    <source>
        <strain evidence="1">Dsil-2018</strain>
    </source>
</reference>
<proteinExistence type="predicted"/>
<evidence type="ECO:0000313" key="2">
    <source>
        <dbReference type="Proteomes" id="UP000821865"/>
    </source>
</evidence>
<keyword evidence="2" id="KW-1185">Reference proteome</keyword>
<gene>
    <name evidence="1" type="ORF">HPB49_018245</name>
</gene>
<sequence length="386" mass="43697">MIALDTTRIIDGSCDCPAGKLACNHMIAVLRTVVLLQSKGFSEAPDQLSCTDLPQQWRIPRRSAIRGCPLQSVDWRKVKEGGTSAPKFALPKERRVRRRNRQEQEEAKQKFAQELLSFDPDNDFAKALLLTDEGETVQSRFGLVSSLAPQSYQQSLLPHGFTVFLSGLQPANEEDPWESIPTLTFFESSTAWNPPAHLGTNSVVQEICMTPVAAEALEKDSRQQAKSATWHQERRLRVTSSNFGVVLNRKEWTVKGLQNLTAARDLSRVAAVKIVYDPTEQSYGVVEIKCPYSLRDHKASALLNTDFCCIIRDGVPELKRDHQYYHQLLGQMGVSQLRWGDFVVYGGDFLLIERIRFNENEWKSAREVLDNFYMDTLLPYLSSTVI</sequence>
<name>A0ACB8CSU8_DERSI</name>
<evidence type="ECO:0000313" key="1">
    <source>
        <dbReference type="EMBL" id="KAH7950003.1"/>
    </source>
</evidence>
<organism evidence="1 2">
    <name type="scientific">Dermacentor silvarum</name>
    <name type="common">Tick</name>
    <dbReference type="NCBI Taxonomy" id="543639"/>
    <lineage>
        <taxon>Eukaryota</taxon>
        <taxon>Metazoa</taxon>
        <taxon>Ecdysozoa</taxon>
        <taxon>Arthropoda</taxon>
        <taxon>Chelicerata</taxon>
        <taxon>Arachnida</taxon>
        <taxon>Acari</taxon>
        <taxon>Parasitiformes</taxon>
        <taxon>Ixodida</taxon>
        <taxon>Ixodoidea</taxon>
        <taxon>Ixodidae</taxon>
        <taxon>Rhipicephalinae</taxon>
        <taxon>Dermacentor</taxon>
    </lineage>
</organism>
<protein>
    <submittedName>
        <fullName evidence="1">Uncharacterized protein</fullName>
    </submittedName>
</protein>
<dbReference type="Proteomes" id="UP000821865">
    <property type="component" value="Chromosome 5"/>
</dbReference>